<evidence type="ECO:0000313" key="4">
    <source>
        <dbReference type="Proteomes" id="UP001501427"/>
    </source>
</evidence>
<evidence type="ECO:0000313" key="1">
    <source>
        <dbReference type="EMBL" id="GAA0553985.1"/>
    </source>
</evidence>
<evidence type="ECO:0000313" key="3">
    <source>
        <dbReference type="Proteomes" id="UP000549343"/>
    </source>
</evidence>
<reference evidence="2 3" key="3">
    <citation type="submission" date="2020-08" db="EMBL/GenBank/DDBJ databases">
        <title>Sequencing the genomes of 1000 actinobacteria strains.</title>
        <authorList>
            <person name="Klenk H.-P."/>
        </authorList>
    </citation>
    <scope>NUCLEOTIDE SEQUENCE [LARGE SCALE GENOMIC DNA]</scope>
    <source>
        <strain evidence="2 3">DSM 44772</strain>
    </source>
</reference>
<sequence length="124" mass="13454">MSDYSGIRGSVIDAVRVLSDPGYQRKMWVEERGSDPRLIEDLDANISTLYDDTGVAESPHDYVGTVLTSEEEARAIVALDRVLTPLLEALPPGADDASVIAMPEWRRVVEAAREALDVLTAGSP</sequence>
<dbReference type="NCBIfam" id="NF047838">
    <property type="entry name" value="SCO4402_fam"/>
    <property type="match status" value="1"/>
</dbReference>
<comment type="caution">
    <text evidence="2">The sequence shown here is derived from an EMBL/GenBank/DDBJ whole genome shotgun (WGS) entry which is preliminary data.</text>
</comment>
<proteinExistence type="predicted"/>
<dbReference type="Proteomes" id="UP000549343">
    <property type="component" value="Unassembled WGS sequence"/>
</dbReference>
<evidence type="ECO:0000313" key="2">
    <source>
        <dbReference type="EMBL" id="MBB4777366.1"/>
    </source>
</evidence>
<dbReference type="InterPro" id="IPR057705">
    <property type="entry name" value="DUF7945"/>
</dbReference>
<gene>
    <name evidence="2" type="ORF">F4557_005784</name>
    <name evidence="1" type="ORF">GCM10009546_14940</name>
</gene>
<dbReference type="AlphaFoldDB" id="A0A7W7MZW2"/>
<organism evidence="2 3">
    <name type="scientific">Actinomadura livida</name>
    <dbReference type="NCBI Taxonomy" id="79909"/>
    <lineage>
        <taxon>Bacteria</taxon>
        <taxon>Bacillati</taxon>
        <taxon>Actinomycetota</taxon>
        <taxon>Actinomycetes</taxon>
        <taxon>Streptosporangiales</taxon>
        <taxon>Thermomonosporaceae</taxon>
        <taxon>Actinomadura</taxon>
    </lineage>
</organism>
<dbReference type="Proteomes" id="UP001501427">
    <property type="component" value="Unassembled WGS sequence"/>
</dbReference>
<protein>
    <submittedName>
        <fullName evidence="2">Uncharacterized protein</fullName>
    </submittedName>
</protein>
<accession>A0A7W7MZW2</accession>
<reference evidence="4" key="2">
    <citation type="journal article" date="2019" name="Int. J. Syst. Evol. Microbiol.">
        <title>The Global Catalogue of Microorganisms (GCM) 10K type strain sequencing project: providing services to taxonomists for standard genome sequencing and annotation.</title>
        <authorList>
            <consortium name="The Broad Institute Genomics Platform"/>
            <consortium name="The Broad Institute Genome Sequencing Center for Infectious Disease"/>
            <person name="Wu L."/>
            <person name="Ma J."/>
        </authorList>
    </citation>
    <scope>NUCLEOTIDE SEQUENCE [LARGE SCALE GENOMIC DNA]</scope>
    <source>
        <strain evidence="4">JCM 10667</strain>
    </source>
</reference>
<dbReference type="EMBL" id="BAAAHD010000015">
    <property type="protein sequence ID" value="GAA0553985.1"/>
    <property type="molecule type" value="Genomic_DNA"/>
</dbReference>
<dbReference type="RefSeq" id="WP_184887763.1">
    <property type="nucleotide sequence ID" value="NZ_BAAAHD010000015.1"/>
</dbReference>
<dbReference type="Pfam" id="PF25656">
    <property type="entry name" value="DUF7945"/>
    <property type="match status" value="1"/>
</dbReference>
<dbReference type="EMBL" id="JACHMV010000001">
    <property type="protein sequence ID" value="MBB4777366.1"/>
    <property type="molecule type" value="Genomic_DNA"/>
</dbReference>
<name>A0A7W7MZW2_9ACTN</name>
<keyword evidence="4" id="KW-1185">Reference proteome</keyword>
<reference evidence="1" key="1">
    <citation type="journal article" date="2014" name="Int. J. Syst. Evol. Microbiol.">
        <title>Complete genome of a new Firmicutes species belonging to the dominant human colonic microbiota ('Ruminococcus bicirculans') reveals two chromosomes and a selective capacity to utilize plant glucans.</title>
        <authorList>
            <consortium name="NISC Comparative Sequencing Program"/>
            <person name="Wegmann U."/>
            <person name="Louis P."/>
            <person name="Goesmann A."/>
            <person name="Henrissat B."/>
            <person name="Duncan S.H."/>
            <person name="Flint H.J."/>
        </authorList>
    </citation>
    <scope>NUCLEOTIDE SEQUENCE</scope>
    <source>
        <strain evidence="1">JCM 10667</strain>
    </source>
</reference>
<reference evidence="1" key="4">
    <citation type="submission" date="2023-12" db="EMBL/GenBank/DDBJ databases">
        <authorList>
            <person name="Sun Q."/>
            <person name="Inoue M."/>
        </authorList>
    </citation>
    <scope>NUCLEOTIDE SEQUENCE</scope>
    <source>
        <strain evidence="1">JCM 10667</strain>
    </source>
</reference>